<dbReference type="PANTHER" id="PTHR11848">
    <property type="entry name" value="TGF-BETA FAMILY"/>
    <property type="match status" value="1"/>
</dbReference>
<sequence length="436" mass="49460">LHKSNYIHIHIHIYTYMLLRNWIFIALHVCVKFQIQAIGCCGSLTNDSSIGQSEKQKPFKEILASMDRLHQLLTIKRIVEELNIPLPLPNYTSPKYTSLAQIAFHETVEIDPPSLNGQSSVSIITLEIAGIPTDANYKSVGSNDNHELLHHTITLNRSSWYAFNARPIAAELLVPLLQGQQPCRALFEHVSCSNGADRTWIVDSTNQIDRSACEPFNISQPMVQLYNSAVQRRPPSTVGNSVEIQTAIRILGHKLHARNYKHLTPVLRVRLQKFESTTTTTVDNYRTKRKVKLNFNKSNKANVFDVVDCEKQWDAAFLSSTSPAIYDDLMPCCRRRFRISFDELGWGDWVLAPKQFDSYYCIGRCTHFGGFSTENGDGFAFYSELMNLYRSTEKNYMKPCCSPIKFAPLTIAIWQGPNEQATQTLDNVVVTKCGCI</sequence>
<dbReference type="Proteomes" id="UP000054632">
    <property type="component" value="Unassembled WGS sequence"/>
</dbReference>
<evidence type="ECO:0000256" key="3">
    <source>
        <dbReference type="ARBA" id="ARBA00022525"/>
    </source>
</evidence>
<keyword evidence="5" id="KW-1015">Disulfide bond</keyword>
<evidence type="ECO:0000256" key="2">
    <source>
        <dbReference type="ARBA" id="ARBA00006656"/>
    </source>
</evidence>
<feature type="non-terminal residue" evidence="8">
    <location>
        <position position="1"/>
    </location>
</feature>
<dbReference type="InterPro" id="IPR017948">
    <property type="entry name" value="TGFb_CS"/>
</dbReference>
<evidence type="ECO:0000313" key="9">
    <source>
        <dbReference type="Proteomes" id="UP000054632"/>
    </source>
</evidence>
<dbReference type="SUPFAM" id="SSF57501">
    <property type="entry name" value="Cystine-knot cytokines"/>
    <property type="match status" value="1"/>
</dbReference>
<evidence type="ECO:0000256" key="4">
    <source>
        <dbReference type="ARBA" id="ARBA00023030"/>
    </source>
</evidence>
<evidence type="ECO:0000256" key="5">
    <source>
        <dbReference type="ARBA" id="ARBA00023157"/>
    </source>
</evidence>
<gene>
    <name evidence="8" type="primary">INHBA</name>
    <name evidence="8" type="ORF">T4A_1365</name>
</gene>
<protein>
    <submittedName>
        <fullName evidence="8">Inhibin beta A chain</fullName>
    </submittedName>
</protein>
<keyword evidence="4 6" id="KW-0339">Growth factor</keyword>
<keyword evidence="3" id="KW-0964">Secreted</keyword>
<dbReference type="SMART" id="SM00204">
    <property type="entry name" value="TGFB"/>
    <property type="match status" value="1"/>
</dbReference>
<evidence type="ECO:0000313" key="8">
    <source>
        <dbReference type="EMBL" id="KRY69498.1"/>
    </source>
</evidence>
<dbReference type="PROSITE" id="PS51362">
    <property type="entry name" value="TGF_BETA_2"/>
    <property type="match status" value="1"/>
</dbReference>
<evidence type="ECO:0000256" key="1">
    <source>
        <dbReference type="ARBA" id="ARBA00004613"/>
    </source>
</evidence>
<dbReference type="Gene3D" id="2.10.90.10">
    <property type="entry name" value="Cystine-knot cytokines"/>
    <property type="match status" value="1"/>
</dbReference>
<proteinExistence type="inferred from homology"/>
<dbReference type="Pfam" id="PF00019">
    <property type="entry name" value="TGF_beta"/>
    <property type="match status" value="1"/>
</dbReference>
<dbReference type="InterPro" id="IPR029034">
    <property type="entry name" value="Cystine-knot_cytokine"/>
</dbReference>
<dbReference type="InterPro" id="IPR015615">
    <property type="entry name" value="TGF-beta-rel"/>
</dbReference>
<reference evidence="8 9" key="1">
    <citation type="submission" date="2015-01" db="EMBL/GenBank/DDBJ databases">
        <title>Evolution of Trichinella species and genotypes.</title>
        <authorList>
            <person name="Korhonen P.K."/>
            <person name="Edoardo P."/>
            <person name="Giuseppe L.R."/>
            <person name="Gasser R.B."/>
        </authorList>
    </citation>
    <scope>NUCLEOTIDE SEQUENCE [LARGE SCALE GENOMIC DNA]</scope>
    <source>
        <strain evidence="8">ISS13</strain>
    </source>
</reference>
<organism evidence="8 9">
    <name type="scientific">Trichinella pseudospiralis</name>
    <name type="common">Parasitic roundworm</name>
    <dbReference type="NCBI Taxonomy" id="6337"/>
    <lineage>
        <taxon>Eukaryota</taxon>
        <taxon>Metazoa</taxon>
        <taxon>Ecdysozoa</taxon>
        <taxon>Nematoda</taxon>
        <taxon>Enoplea</taxon>
        <taxon>Dorylaimia</taxon>
        <taxon>Trichinellida</taxon>
        <taxon>Trichinellidae</taxon>
        <taxon>Trichinella</taxon>
    </lineage>
</organism>
<accession>A0A0V1E792</accession>
<feature type="domain" description="TGF-beta family profile" evidence="7">
    <location>
        <begin position="310"/>
        <end position="436"/>
    </location>
</feature>
<dbReference type="InterPro" id="IPR001839">
    <property type="entry name" value="TGF-b_C"/>
</dbReference>
<comment type="caution">
    <text evidence="8">The sequence shown here is derived from an EMBL/GenBank/DDBJ whole genome shotgun (WGS) entry which is preliminary data.</text>
</comment>
<comment type="similarity">
    <text evidence="2 6">Belongs to the TGF-beta family.</text>
</comment>
<dbReference type="PANTHER" id="PTHR11848:SF302">
    <property type="entry name" value="TGF-BETA FAMILY PROFILE DOMAIN-CONTAINING PROTEIN"/>
    <property type="match status" value="1"/>
</dbReference>
<evidence type="ECO:0000259" key="7">
    <source>
        <dbReference type="PROSITE" id="PS51362"/>
    </source>
</evidence>
<dbReference type="PROSITE" id="PS00250">
    <property type="entry name" value="TGF_BETA_1"/>
    <property type="match status" value="1"/>
</dbReference>
<dbReference type="PRINTS" id="PR00669">
    <property type="entry name" value="INHIBINA"/>
</dbReference>
<dbReference type="GO" id="GO:0005615">
    <property type="term" value="C:extracellular space"/>
    <property type="evidence" value="ECO:0007669"/>
    <property type="project" value="TreeGrafter"/>
</dbReference>
<dbReference type="GO" id="GO:0005125">
    <property type="term" value="F:cytokine activity"/>
    <property type="evidence" value="ECO:0007669"/>
    <property type="project" value="TreeGrafter"/>
</dbReference>
<evidence type="ECO:0000256" key="6">
    <source>
        <dbReference type="RuleBase" id="RU000354"/>
    </source>
</evidence>
<name>A0A0V1E792_TRIPS</name>
<dbReference type="CDD" id="cd13756">
    <property type="entry name" value="TGF_beta_BMPs_GDFs"/>
    <property type="match status" value="1"/>
</dbReference>
<dbReference type="AlphaFoldDB" id="A0A0V1E792"/>
<dbReference type="GO" id="GO:0008083">
    <property type="term" value="F:growth factor activity"/>
    <property type="evidence" value="ECO:0007669"/>
    <property type="project" value="UniProtKB-KW"/>
</dbReference>
<comment type="subcellular location">
    <subcellularLocation>
        <location evidence="1">Secreted</location>
    </subcellularLocation>
</comment>
<dbReference type="EMBL" id="JYDR01000089">
    <property type="protein sequence ID" value="KRY69498.1"/>
    <property type="molecule type" value="Genomic_DNA"/>
</dbReference>